<keyword evidence="2" id="KW-1185">Reference proteome</keyword>
<evidence type="ECO:0000313" key="1">
    <source>
        <dbReference type="EMBL" id="QQK88422.1"/>
    </source>
</evidence>
<sequence length="62" mass="7122">MDDLKGFDEEEQDSSASIIREIHKVMQVADANKARKLLQQIPSPELREKVRTACLIHYSILL</sequence>
<name>A0A7T6ZMB4_9CAUD</name>
<accession>A0A7T6ZMB4</accession>
<reference evidence="1 2" key="1">
    <citation type="submission" date="2020-12" db="EMBL/GenBank/DDBJ databases">
        <authorList>
            <person name="Rakov C."/>
            <person name="Alkalay-Oren S."/>
            <person name="Coppenhagen-Glazer S."/>
            <person name="Hazan R."/>
        </authorList>
    </citation>
    <scope>NUCLEOTIDE SEQUENCE [LARGE SCALE GENOMIC DNA]</scope>
</reference>
<dbReference type="EMBL" id="MW358930">
    <property type="protein sequence ID" value="QQK88422.1"/>
    <property type="molecule type" value="Genomic_DNA"/>
</dbReference>
<organism evidence="1 2">
    <name type="scientific">Providencia phage PSTRCR_114</name>
    <dbReference type="NCBI Taxonomy" id="2800824"/>
    <lineage>
        <taxon>Viruses</taxon>
        <taxon>Duplodnaviria</taxon>
        <taxon>Heunggongvirae</taxon>
        <taxon>Uroviricota</taxon>
        <taxon>Caudoviricetes</taxon>
        <taxon>Autographivirales</taxon>
        <taxon>Autoscriptoviridae</taxon>
        <taxon>Slopekvirinae</taxon>
        <taxon>Kakivirus</taxon>
        <taxon>Kakivirus PSTRCR114</taxon>
    </lineage>
</organism>
<protein>
    <submittedName>
        <fullName evidence="1">Uncharacterized protein</fullName>
    </submittedName>
</protein>
<dbReference type="Proteomes" id="UP000595806">
    <property type="component" value="Segment"/>
</dbReference>
<evidence type="ECO:0000313" key="2">
    <source>
        <dbReference type="Proteomes" id="UP000595806"/>
    </source>
</evidence>
<proteinExistence type="predicted"/>